<dbReference type="Pfam" id="PF00626">
    <property type="entry name" value="Gelsolin"/>
    <property type="match status" value="2"/>
</dbReference>
<name>A0AAV2SG92_MEGNR</name>
<dbReference type="GO" id="GO:0051015">
    <property type="term" value="F:actin filament binding"/>
    <property type="evidence" value="ECO:0007669"/>
    <property type="project" value="InterPro"/>
</dbReference>
<feature type="domain" description="Gelsolin-like" evidence="2">
    <location>
        <begin position="26"/>
        <end position="103"/>
    </location>
</feature>
<dbReference type="GO" id="GO:0008154">
    <property type="term" value="P:actin polymerization or depolymerization"/>
    <property type="evidence" value="ECO:0007669"/>
    <property type="project" value="TreeGrafter"/>
</dbReference>
<dbReference type="SUPFAM" id="SSF55753">
    <property type="entry name" value="Actin depolymerizing proteins"/>
    <property type="match status" value="2"/>
</dbReference>
<dbReference type="InterPro" id="IPR029006">
    <property type="entry name" value="ADF-H/Gelsolin-like_dom_sf"/>
</dbReference>
<protein>
    <recommendedName>
        <fullName evidence="2">Gelsolin-like domain-containing protein</fullName>
    </recommendedName>
</protein>
<reference evidence="3 4" key="1">
    <citation type="submission" date="2024-05" db="EMBL/GenBank/DDBJ databases">
        <authorList>
            <person name="Wallberg A."/>
        </authorList>
    </citation>
    <scope>NUCLEOTIDE SEQUENCE [LARGE SCALE GENOMIC DNA]</scope>
</reference>
<dbReference type="CDD" id="cd11288">
    <property type="entry name" value="gelsolin_S5_like"/>
    <property type="match status" value="1"/>
</dbReference>
<dbReference type="Gene3D" id="3.40.20.10">
    <property type="entry name" value="Severin"/>
    <property type="match status" value="2"/>
</dbReference>
<evidence type="ECO:0000256" key="1">
    <source>
        <dbReference type="ARBA" id="ARBA00022737"/>
    </source>
</evidence>
<dbReference type="PRINTS" id="PR00597">
    <property type="entry name" value="GELSOLIN"/>
</dbReference>
<dbReference type="GO" id="GO:0005737">
    <property type="term" value="C:cytoplasm"/>
    <property type="evidence" value="ECO:0007669"/>
    <property type="project" value="TreeGrafter"/>
</dbReference>
<keyword evidence="1" id="KW-0677">Repeat</keyword>
<organism evidence="3 4">
    <name type="scientific">Meganyctiphanes norvegica</name>
    <name type="common">Northern krill</name>
    <name type="synonym">Thysanopoda norvegica</name>
    <dbReference type="NCBI Taxonomy" id="48144"/>
    <lineage>
        <taxon>Eukaryota</taxon>
        <taxon>Metazoa</taxon>
        <taxon>Ecdysozoa</taxon>
        <taxon>Arthropoda</taxon>
        <taxon>Crustacea</taxon>
        <taxon>Multicrustacea</taxon>
        <taxon>Malacostraca</taxon>
        <taxon>Eumalacostraca</taxon>
        <taxon>Eucarida</taxon>
        <taxon>Euphausiacea</taxon>
        <taxon>Euphausiidae</taxon>
        <taxon>Meganyctiphanes</taxon>
    </lineage>
</organism>
<dbReference type="AlphaFoldDB" id="A0AAV2SG92"/>
<accession>A0AAV2SG92</accession>
<dbReference type="PANTHER" id="PTHR11977">
    <property type="entry name" value="VILLIN"/>
    <property type="match status" value="1"/>
</dbReference>
<dbReference type="CDD" id="cd11293">
    <property type="entry name" value="gelsolin_S4_like"/>
    <property type="match status" value="1"/>
</dbReference>
<dbReference type="SMART" id="SM00262">
    <property type="entry name" value="GEL"/>
    <property type="match status" value="2"/>
</dbReference>
<keyword evidence="4" id="KW-1185">Reference proteome</keyword>
<dbReference type="InterPro" id="IPR007122">
    <property type="entry name" value="Villin/Gelsolin"/>
</dbReference>
<comment type="caution">
    <text evidence="3">The sequence shown here is derived from an EMBL/GenBank/DDBJ whole genome shotgun (WGS) entry which is preliminary data.</text>
</comment>
<sequence length="248" mass="27632">MAGYPIFSDGMGTTEIWRIRNDDLIPVSAKEHGEFFMGDCYIVKYSYVIEDTKHYLLLYWIGSNSNTGEAGTAARKTVEMQRQLQGNTHQVRVEQGKEPSQFMAVFGGRIILYKGGFVSTFDGPGGHDEARKSSYMLQVRGTQDRNIKATEVDLRAGCLNSNDCFVIVAGSKLYVWYGDKSSQHEQRVSSSIAALRGRPIFVIEGKENESFWSCLGGKEDYANSKVLKTEGAHPPKLFHCSNATGVFK</sequence>
<proteinExistence type="predicted"/>
<feature type="non-terminal residue" evidence="3">
    <location>
        <position position="248"/>
    </location>
</feature>
<dbReference type="EMBL" id="CAXKWB010062474">
    <property type="protein sequence ID" value="CAL4185344.1"/>
    <property type="molecule type" value="Genomic_DNA"/>
</dbReference>
<evidence type="ECO:0000313" key="4">
    <source>
        <dbReference type="Proteomes" id="UP001497623"/>
    </source>
</evidence>
<dbReference type="FunFam" id="3.40.20.10:FF:000001">
    <property type="entry name" value="Gelsolin"/>
    <property type="match status" value="1"/>
</dbReference>
<feature type="domain" description="Gelsolin-like" evidence="2">
    <location>
        <begin position="146"/>
        <end position="188"/>
    </location>
</feature>
<evidence type="ECO:0000259" key="2">
    <source>
        <dbReference type="Pfam" id="PF00626"/>
    </source>
</evidence>
<dbReference type="GO" id="GO:0015629">
    <property type="term" value="C:actin cytoskeleton"/>
    <property type="evidence" value="ECO:0007669"/>
    <property type="project" value="TreeGrafter"/>
</dbReference>
<dbReference type="PANTHER" id="PTHR11977:SF130">
    <property type="entry name" value="SEVERIN"/>
    <property type="match status" value="1"/>
</dbReference>
<dbReference type="Proteomes" id="UP001497623">
    <property type="component" value="Unassembled WGS sequence"/>
</dbReference>
<dbReference type="InterPro" id="IPR007123">
    <property type="entry name" value="Gelsolin-like_dom"/>
</dbReference>
<evidence type="ECO:0000313" key="3">
    <source>
        <dbReference type="EMBL" id="CAL4185344.1"/>
    </source>
</evidence>
<gene>
    <name evidence="3" type="ORF">MNOR_LOCUS35936</name>
</gene>